<evidence type="ECO:0000256" key="1">
    <source>
        <dbReference type="ARBA" id="ARBA00004502"/>
    </source>
</evidence>
<dbReference type="AlphaFoldDB" id="A0A9P1N9L3"/>
<dbReference type="GO" id="GO:0004771">
    <property type="term" value="F:sterol ester esterase activity"/>
    <property type="evidence" value="ECO:0007669"/>
    <property type="project" value="UniProtKB-EC"/>
</dbReference>
<keyword evidence="4" id="KW-0551">Lipid droplet</keyword>
<name>A0A9P1N9L3_9PELO</name>
<evidence type="ECO:0000256" key="5">
    <source>
        <dbReference type="ARBA" id="ARBA00022801"/>
    </source>
</evidence>
<dbReference type="SUPFAM" id="SSF53474">
    <property type="entry name" value="alpha/beta-Hydrolases"/>
    <property type="match status" value="1"/>
</dbReference>
<sequence length="346" mass="40060">MEAASNPFDRATGRVRGSLNMLDIQRKVEWVQVSGKWTRMSIMGLSLSPENLVRENKGESEDRIIIFMIPGNPGNDGLYSDFGRRVIRNLIGREERLGDRKIQFIFYTVSNLNHVLLPPELRGSSTHRVTDRFSLGEQVQHKLDFVKEYLPRGQRVYMLGHGMGAYMLLSILPYIKDDFHLRKAVCLFPAIERISETPNGIRLRKFISTLTTNDWLAKSLSFWIDLLPESTKKNIINMKLTPDQSYPELVDSITELLHMHVFRNVLHLFNDELEKINNLDENLLFHKDLIYFYYGLNDGWCPIAQGEKMQEKLARGHVIFDKTACESSFVFRDSTTMAEQVLQFIV</sequence>
<evidence type="ECO:0000313" key="9">
    <source>
        <dbReference type="EMBL" id="CAI5456249.1"/>
    </source>
</evidence>
<proteinExistence type="inferred from homology"/>
<dbReference type="PANTHER" id="PTHR13390:SF0">
    <property type="entry name" value="LIPID DROPLET-ASSOCIATED HYDROLASE"/>
    <property type="match status" value="1"/>
</dbReference>
<evidence type="ECO:0000256" key="2">
    <source>
        <dbReference type="ARBA" id="ARBA00008300"/>
    </source>
</evidence>
<dbReference type="InterPro" id="IPR029058">
    <property type="entry name" value="AB_hydrolase_fold"/>
</dbReference>
<comment type="subcellular location">
    <subcellularLocation>
        <location evidence="1">Lipid droplet</location>
    </subcellularLocation>
</comment>
<dbReference type="EC" id="3.1.1.13" evidence="7"/>
<dbReference type="Gene3D" id="3.40.50.1820">
    <property type="entry name" value="alpha/beta hydrolase"/>
    <property type="match status" value="1"/>
</dbReference>
<dbReference type="EMBL" id="CANHGI010000006">
    <property type="protein sequence ID" value="CAI5456249.1"/>
    <property type="molecule type" value="Genomic_DNA"/>
</dbReference>
<reference evidence="9" key="1">
    <citation type="submission" date="2022-11" db="EMBL/GenBank/DDBJ databases">
        <authorList>
            <person name="Kikuchi T."/>
        </authorList>
    </citation>
    <scope>NUCLEOTIDE SEQUENCE</scope>
    <source>
        <strain evidence="9">PS1010</strain>
    </source>
</reference>
<dbReference type="Proteomes" id="UP001152747">
    <property type="component" value="Unassembled WGS sequence"/>
</dbReference>
<organism evidence="9 10">
    <name type="scientific">Caenorhabditis angaria</name>
    <dbReference type="NCBI Taxonomy" id="860376"/>
    <lineage>
        <taxon>Eukaryota</taxon>
        <taxon>Metazoa</taxon>
        <taxon>Ecdysozoa</taxon>
        <taxon>Nematoda</taxon>
        <taxon>Chromadorea</taxon>
        <taxon>Rhabditida</taxon>
        <taxon>Rhabditina</taxon>
        <taxon>Rhabditomorpha</taxon>
        <taxon>Rhabditoidea</taxon>
        <taxon>Rhabditidae</taxon>
        <taxon>Peloderinae</taxon>
        <taxon>Caenorhabditis</taxon>
    </lineage>
</organism>
<dbReference type="OrthoDB" id="448051at2759"/>
<dbReference type="InterPro" id="IPR019363">
    <property type="entry name" value="LDAH"/>
</dbReference>
<evidence type="ECO:0000256" key="4">
    <source>
        <dbReference type="ARBA" id="ARBA00022677"/>
    </source>
</evidence>
<comment type="similarity">
    <text evidence="2">Belongs to the AB hydrolase superfamily. LDAH family.</text>
</comment>
<evidence type="ECO:0000256" key="7">
    <source>
        <dbReference type="ARBA" id="ARBA00039150"/>
    </source>
</evidence>
<evidence type="ECO:0000313" key="10">
    <source>
        <dbReference type="Proteomes" id="UP001152747"/>
    </source>
</evidence>
<comment type="catalytic activity">
    <reaction evidence="8">
        <text>a cholesterol ester + H2O = cholesterol + a fatty acid + H(+)</text>
        <dbReference type="Rhea" id="RHEA:36403"/>
        <dbReference type="ChEBI" id="CHEBI:15377"/>
        <dbReference type="ChEBI" id="CHEBI:15378"/>
        <dbReference type="ChEBI" id="CHEBI:16113"/>
        <dbReference type="ChEBI" id="CHEBI:17002"/>
        <dbReference type="ChEBI" id="CHEBI:28868"/>
        <dbReference type="EC" id="3.1.1.13"/>
    </reaction>
    <physiologicalReaction direction="left-to-right" evidence="8">
        <dbReference type="Rhea" id="RHEA:36404"/>
    </physiologicalReaction>
</comment>
<accession>A0A9P1N9L3</accession>
<dbReference type="Pfam" id="PF10230">
    <property type="entry name" value="LIDHydrolase"/>
    <property type="match status" value="1"/>
</dbReference>
<comment type="caution">
    <text evidence="9">The sequence shown here is derived from an EMBL/GenBank/DDBJ whole genome shotgun (WGS) entry which is preliminary data.</text>
</comment>
<gene>
    <name evidence="9" type="ORF">CAMP_LOCUS18886</name>
</gene>
<dbReference type="PANTHER" id="PTHR13390">
    <property type="entry name" value="LIPASE"/>
    <property type="match status" value="1"/>
</dbReference>
<evidence type="ECO:0000256" key="8">
    <source>
        <dbReference type="ARBA" id="ARBA00049527"/>
    </source>
</evidence>
<protein>
    <recommendedName>
        <fullName evidence="3">Lipid droplet-associated hydrolase</fullName>
        <ecNumber evidence="7">3.1.1.13</ecNumber>
    </recommendedName>
    <alternativeName>
        <fullName evidence="6">Lipid droplet-associated serine hydrolase</fullName>
    </alternativeName>
</protein>
<dbReference type="GO" id="GO:0005811">
    <property type="term" value="C:lipid droplet"/>
    <property type="evidence" value="ECO:0007669"/>
    <property type="project" value="UniProtKB-SubCell"/>
</dbReference>
<keyword evidence="5" id="KW-0378">Hydrolase</keyword>
<dbReference type="FunFam" id="3.40.50.1820:FF:000448">
    <property type="entry name" value="Protein CBG16920"/>
    <property type="match status" value="1"/>
</dbReference>
<evidence type="ECO:0000256" key="3">
    <source>
        <dbReference type="ARBA" id="ARBA00019242"/>
    </source>
</evidence>
<evidence type="ECO:0000256" key="6">
    <source>
        <dbReference type="ARBA" id="ARBA00031924"/>
    </source>
</evidence>
<keyword evidence="10" id="KW-1185">Reference proteome</keyword>
<dbReference type="GO" id="GO:0019915">
    <property type="term" value="P:lipid storage"/>
    <property type="evidence" value="ECO:0007669"/>
    <property type="project" value="InterPro"/>
</dbReference>